<dbReference type="NCBIfam" id="TIGR02532">
    <property type="entry name" value="IV_pilin_GFxxxE"/>
    <property type="match status" value="1"/>
</dbReference>
<keyword evidence="1" id="KW-1133">Transmembrane helix</keyword>
<accession>A0A6G9QGS6</accession>
<dbReference type="EMBL" id="CP050313">
    <property type="protein sequence ID" value="QIR13373.1"/>
    <property type="molecule type" value="Genomic_DNA"/>
</dbReference>
<proteinExistence type="predicted"/>
<dbReference type="PROSITE" id="PS00409">
    <property type="entry name" value="PROKAR_NTER_METHYL"/>
    <property type="match status" value="1"/>
</dbReference>
<evidence type="ECO:0000256" key="1">
    <source>
        <dbReference type="SAM" id="Phobius"/>
    </source>
</evidence>
<dbReference type="RefSeq" id="WP_167675043.1">
    <property type="nucleotide sequence ID" value="NZ_CP050313.1"/>
</dbReference>
<evidence type="ECO:0000313" key="3">
    <source>
        <dbReference type="Proteomes" id="UP000502608"/>
    </source>
</evidence>
<keyword evidence="1" id="KW-0812">Transmembrane</keyword>
<sequence length="277" mass="30427">MAALFHRKRKGFTLVEMVTVILILGIVVVGVSSFVIFGTRIFVESSAVDQVLSQSRFGVERITRDIRGALPNSARLSTAIDGSYQCIEFVPIASSTSYIQAPVAPDPVDTRASVIKTNQDVIAGQWAFVYPLTAAEIYNPIGTTAKRFVIAAVDVVGDQVNVDFSPAIRFTEQSPLKRMFFAEQPISYCFEKTVDGSSVDLKRYANYGYQVSQPTPATMGNGVLMAQNVVNNLLIEPAITLTPSSLITNAMIHIEPRFRVNGETFKYQHQVQVINVP</sequence>
<organism evidence="2 3">
    <name type="scientific">Shewanella aestuarii</name>
    <dbReference type="NCBI Taxonomy" id="1028752"/>
    <lineage>
        <taxon>Bacteria</taxon>
        <taxon>Pseudomonadati</taxon>
        <taxon>Pseudomonadota</taxon>
        <taxon>Gammaproteobacteria</taxon>
        <taxon>Alteromonadales</taxon>
        <taxon>Shewanellaceae</taxon>
        <taxon>Shewanella</taxon>
    </lineage>
</organism>
<keyword evidence="1" id="KW-0472">Membrane</keyword>
<dbReference type="KEGG" id="saes:HBH39_01750"/>
<dbReference type="InterPro" id="IPR012902">
    <property type="entry name" value="N_methyl_site"/>
</dbReference>
<reference evidence="2 3" key="1">
    <citation type="submission" date="2020-03" db="EMBL/GenBank/DDBJ databases">
        <title>Complete genome sequence of Shewanella sp.</title>
        <authorList>
            <person name="Kim Y.-S."/>
            <person name="Kim S.-J."/>
            <person name="Jung H.-K."/>
            <person name="Kim K.-H."/>
        </authorList>
    </citation>
    <scope>NUCLEOTIDE SEQUENCE [LARGE SCALE GENOMIC DNA]</scope>
    <source>
        <strain evidence="2 3">PN3F2</strain>
    </source>
</reference>
<dbReference type="Proteomes" id="UP000502608">
    <property type="component" value="Chromosome"/>
</dbReference>
<keyword evidence="3" id="KW-1185">Reference proteome</keyword>
<feature type="transmembrane region" description="Helical" evidence="1">
    <location>
        <begin position="12"/>
        <end position="37"/>
    </location>
</feature>
<evidence type="ECO:0000313" key="2">
    <source>
        <dbReference type="EMBL" id="QIR13373.1"/>
    </source>
</evidence>
<dbReference type="Pfam" id="PF07963">
    <property type="entry name" value="N_methyl"/>
    <property type="match status" value="1"/>
</dbReference>
<protein>
    <submittedName>
        <fullName evidence="2">Prepilin-type N-terminal cleavage/methylation domain-containing protein</fullName>
    </submittedName>
</protein>
<gene>
    <name evidence="2" type="ORF">HBH39_01750</name>
</gene>
<dbReference type="AlphaFoldDB" id="A0A6G9QGS6"/>
<name>A0A6G9QGS6_9GAMM</name>